<evidence type="ECO:0008006" key="3">
    <source>
        <dbReference type="Google" id="ProtNLM"/>
    </source>
</evidence>
<dbReference type="InterPro" id="IPR049978">
    <property type="entry name" value="SCO6880-like"/>
</dbReference>
<protein>
    <recommendedName>
        <fullName evidence="3">PrgI family protein</fullName>
    </recommendedName>
</protein>
<dbReference type="Proteomes" id="UP000777774">
    <property type="component" value="Unassembled WGS sequence"/>
</dbReference>
<keyword evidence="2" id="KW-1185">Reference proteome</keyword>
<evidence type="ECO:0000313" key="1">
    <source>
        <dbReference type="EMBL" id="NKY37995.1"/>
    </source>
</evidence>
<sequence length="470" mass="49707">MTSSTAAPTRFGRRESRGILLGLTAAQLGVVAVALAVAVGAVYSSGAAGLVSASPAWGLLLAVGTVSVSDRPLVDWTPVAAEWCIRKALGRTTAALSTRGRNSHGVLVPGLARPIDLVDCPSAGAVLAIDRAAGTVCAALRVDGTGFLLTDGATQDHRVSAWGRVLAALCQQRDVVRVQVLVRTRPGGMSRPRAWWAEHCVQHGDAVTTELTRLIDTSFVDPWVHEAFVAVSMKLARGSQRGMSSTDVEATATTLSNVEAALEAAEIRSSGWLDREHLLDAIRASYEPGPSGRAEGAMTTSVATGVDEHWTHLVTAEAVHATYWIAEWPRSDVHPGFLQPMLLESAARRTFSLTAEPLPIAKALREIRRAKAEHAADAVQRARLGQVESEVTRAEVAELARREAELVAGHGDVRFTGLVSVSADDEPELARRCAALETAAAQSLCDVRRLVGQQGAAHLAACLPLARGVL</sequence>
<gene>
    <name evidence="1" type="ORF">HGA02_00210</name>
</gene>
<comment type="caution">
    <text evidence="1">The sequence shown here is derived from an EMBL/GenBank/DDBJ whole genome shotgun (WGS) entry which is preliminary data.</text>
</comment>
<dbReference type="EMBL" id="JAAXOY010000001">
    <property type="protein sequence ID" value="NKY37995.1"/>
    <property type="molecule type" value="Genomic_DNA"/>
</dbReference>
<accession>A0ABX1JW31</accession>
<organism evidence="1 2">
    <name type="scientific">Cellulomonas septica</name>
    <dbReference type="NCBI Taxonomy" id="285080"/>
    <lineage>
        <taxon>Bacteria</taxon>
        <taxon>Bacillati</taxon>
        <taxon>Actinomycetota</taxon>
        <taxon>Actinomycetes</taxon>
        <taxon>Micrococcales</taxon>
        <taxon>Cellulomonadaceae</taxon>
        <taxon>Cellulomonas</taxon>
    </lineage>
</organism>
<reference evidence="1 2" key="1">
    <citation type="submission" date="2020-04" db="EMBL/GenBank/DDBJ databases">
        <title>MicrobeNet Type strains.</title>
        <authorList>
            <person name="Nicholson A.C."/>
        </authorList>
    </citation>
    <scope>NUCLEOTIDE SEQUENCE [LARGE SCALE GENOMIC DNA]</scope>
    <source>
        <strain evidence="1 2">ATCC BAA-787</strain>
    </source>
</reference>
<evidence type="ECO:0000313" key="2">
    <source>
        <dbReference type="Proteomes" id="UP000777774"/>
    </source>
</evidence>
<name>A0ABX1JW31_9CELL</name>
<dbReference type="NCBIfam" id="NF042935">
    <property type="entry name" value="SCO6880_fam"/>
    <property type="match status" value="1"/>
</dbReference>
<dbReference type="RefSeq" id="WP_168676228.1">
    <property type="nucleotide sequence ID" value="NZ_JAAXOY010000001.1"/>
</dbReference>
<proteinExistence type="predicted"/>